<comment type="caution">
    <text evidence="1">The sequence shown here is derived from an EMBL/GenBank/DDBJ whole genome shotgun (WGS) entry which is preliminary data.</text>
</comment>
<dbReference type="RefSeq" id="WP_209659138.1">
    <property type="nucleotide sequence ID" value="NZ_JAGGLI010000004.1"/>
</dbReference>
<evidence type="ECO:0000313" key="2">
    <source>
        <dbReference type="Proteomes" id="UP001314903"/>
    </source>
</evidence>
<dbReference type="Gene3D" id="3.30.70.120">
    <property type="match status" value="1"/>
</dbReference>
<proteinExistence type="predicted"/>
<dbReference type="PANTHER" id="PTHR41774">
    <property type="match status" value="1"/>
</dbReference>
<name>A0ABS4KG73_9FIRM</name>
<dbReference type="InterPro" id="IPR004323">
    <property type="entry name" value="Ion_tolerance_CutA"/>
</dbReference>
<dbReference type="InterPro" id="IPR015867">
    <property type="entry name" value="N-reg_PII/ATP_PRibTrfase_C"/>
</dbReference>
<dbReference type="InterPro" id="IPR036069">
    <property type="entry name" value="DUF34/NIF3_sf"/>
</dbReference>
<evidence type="ECO:0008006" key="3">
    <source>
        <dbReference type="Google" id="ProtNLM"/>
    </source>
</evidence>
<dbReference type="PANTHER" id="PTHR41774:SF1">
    <property type="entry name" value="NGG1P INTERACTING FACTOR NIF3"/>
    <property type="match status" value="1"/>
</dbReference>
<reference evidence="1 2" key="1">
    <citation type="submission" date="2021-03" db="EMBL/GenBank/DDBJ databases">
        <title>Genomic Encyclopedia of Type Strains, Phase IV (KMG-IV): sequencing the most valuable type-strain genomes for metagenomic binning, comparative biology and taxonomic classification.</title>
        <authorList>
            <person name="Goeker M."/>
        </authorList>
    </citation>
    <scope>NUCLEOTIDE SEQUENCE [LARGE SCALE GENOMIC DNA]</scope>
    <source>
        <strain evidence="1 2">DSM 27512</strain>
    </source>
</reference>
<gene>
    <name evidence="1" type="ORF">J2Z35_000569</name>
</gene>
<protein>
    <recommendedName>
        <fullName evidence="3">Cytochrome C biogenesis protein</fullName>
    </recommendedName>
</protein>
<dbReference type="EMBL" id="JAGGLI010000004">
    <property type="protein sequence ID" value="MBP2026778.1"/>
    <property type="molecule type" value="Genomic_DNA"/>
</dbReference>
<evidence type="ECO:0000313" key="1">
    <source>
        <dbReference type="EMBL" id="MBP2026778.1"/>
    </source>
</evidence>
<sequence>MDFKEVKLEIYIPEEYLESLQNKLRESNLCVIGNYDSVMAVTEVTGYWRPLDGAEPFEGKVGSISKEKELKIEFRCQTEQAEEALKAIKEIHPYEEPVINILPLLF</sequence>
<organism evidence="1 2">
    <name type="scientific">Acetoanaerobium pronyense</name>
    <dbReference type="NCBI Taxonomy" id="1482736"/>
    <lineage>
        <taxon>Bacteria</taxon>
        <taxon>Bacillati</taxon>
        <taxon>Bacillota</taxon>
        <taxon>Clostridia</taxon>
        <taxon>Peptostreptococcales</taxon>
        <taxon>Filifactoraceae</taxon>
        <taxon>Acetoanaerobium</taxon>
    </lineage>
</organism>
<dbReference type="Proteomes" id="UP001314903">
    <property type="component" value="Unassembled WGS sequence"/>
</dbReference>
<dbReference type="Pfam" id="PF03091">
    <property type="entry name" value="CutA1"/>
    <property type="match status" value="1"/>
</dbReference>
<keyword evidence="2" id="KW-1185">Reference proteome</keyword>
<dbReference type="SUPFAM" id="SSF102705">
    <property type="entry name" value="NIF3 (NGG1p interacting factor 3)-like"/>
    <property type="match status" value="1"/>
</dbReference>
<accession>A0ABS4KG73</accession>